<dbReference type="PANTHER" id="PTHR46388">
    <property type="entry name" value="NHL REPEAT-CONTAINING PROTEIN 2"/>
    <property type="match status" value="1"/>
</dbReference>
<dbReference type="InterPro" id="IPR013783">
    <property type="entry name" value="Ig-like_fold"/>
</dbReference>
<dbReference type="Gene3D" id="2.120.10.30">
    <property type="entry name" value="TolB, C-terminal domain"/>
    <property type="match status" value="2"/>
</dbReference>
<dbReference type="PANTHER" id="PTHR46388:SF2">
    <property type="entry name" value="NHL REPEAT-CONTAINING PROTEIN 2"/>
    <property type="match status" value="1"/>
</dbReference>
<feature type="domain" description="Bacterial Ig-like" evidence="7">
    <location>
        <begin position="464"/>
        <end position="549"/>
    </location>
</feature>
<dbReference type="Gene3D" id="2.60.40.10">
    <property type="entry name" value="Immunoglobulins"/>
    <property type="match status" value="2"/>
</dbReference>
<evidence type="ECO:0000259" key="8">
    <source>
        <dbReference type="Pfam" id="PF25021"/>
    </source>
</evidence>
<organism evidence="9 10">
    <name type="scientific">Terriglobus roseus</name>
    <dbReference type="NCBI Taxonomy" id="392734"/>
    <lineage>
        <taxon>Bacteria</taxon>
        <taxon>Pseudomonadati</taxon>
        <taxon>Acidobacteriota</taxon>
        <taxon>Terriglobia</taxon>
        <taxon>Terriglobales</taxon>
        <taxon>Acidobacteriaceae</taxon>
        <taxon>Terriglobus</taxon>
    </lineage>
</organism>
<accession>A0A1H4U895</accession>
<dbReference type="InterPro" id="IPR032109">
    <property type="entry name" value="Big_3_5"/>
</dbReference>
<name>A0A1H4U895_9BACT</name>
<comment type="subcellular location">
    <subcellularLocation>
        <location evidence="1">Cytoplasm</location>
    </subcellularLocation>
</comment>
<feature type="domain" description="Abnormal spindle-like microcephaly-associated protein ASH" evidence="6">
    <location>
        <begin position="353"/>
        <end position="434"/>
    </location>
</feature>
<evidence type="ECO:0000256" key="3">
    <source>
        <dbReference type="ARBA" id="ARBA00022737"/>
    </source>
</evidence>
<keyword evidence="2" id="KW-0963">Cytoplasm</keyword>
<dbReference type="AlphaFoldDB" id="A0A1H4U895"/>
<evidence type="ECO:0000259" key="7">
    <source>
        <dbReference type="Pfam" id="PF16640"/>
    </source>
</evidence>
<evidence type="ECO:0000256" key="1">
    <source>
        <dbReference type="ARBA" id="ARBA00004496"/>
    </source>
</evidence>
<sequence>MRRFVCCVAFGSSLLPTGMPHAQTRLVLEPGNTLSTLAGNGQDSHTISGAAPEVALGAPRGLVYDGAGNLYLADSRNHQIDRITPAGALTVFAGTGMQGYRGDGGPAISAELNEPTALALASDGSLFLADSGNHCIRRIVNGTITTIAGNGTAGFSGDSGTATAAQLRSPGGLAFGEDGMLYVADTGNHRLRRVTSDGGISTVAGNGEEGDAGDGGSALSASFRSPGSLQMLPDGRLLIADMGARRIRLLTDGTIVAYTTAAKVRRPEGLGADISGSLLIADAGTQQVSLSGLDASGGSASTALVGNGIQGLASAGAATASAMDSPSAAVEDSNGNVVISDRRNHQVLRLALAALAFGDVPAGLSSAAQTLTLENESPTELTVAAVQLPSGFTIATSESTCGVAPFSLQPAGSCGIEIAFSPIAQGAQTAFLHLQLTGEPQANVRLTGNGTAPGSLAPSTTTLTSNGSISYAGSPVEFATNVSGTLGTIPKGSVTFFDGDVPLTTVALAVGSATLSTTAMQTGLHTLHVTYSGDSSYAASRSQSITQTVVPAPDFTISSASSYSAKAGGSLSIPLSILPVNGTLNHTLTLSVSGLPAGATATFMPSILTLGGDPANVSLAITIPISLAHKESSGSSIMLACCVAGIFLLGPLWRLRGRSHALHLITLILVGTVLSLAITGCGGFRVAAISSGTGTTTKTFHYTTIVTAVTTGVMGDALTHTATIDLVVTQ</sequence>
<dbReference type="Proteomes" id="UP000182409">
    <property type="component" value="Unassembled WGS sequence"/>
</dbReference>
<dbReference type="InterPro" id="IPR031549">
    <property type="entry name" value="ASH"/>
</dbReference>
<proteinExistence type="predicted"/>
<feature type="domain" description="Teneurin NHL" evidence="8">
    <location>
        <begin position="45"/>
        <end position="139"/>
    </location>
</feature>
<dbReference type="OrthoDB" id="128282at2"/>
<dbReference type="SUPFAM" id="SSF101898">
    <property type="entry name" value="NHL repeat"/>
    <property type="match status" value="1"/>
</dbReference>
<evidence type="ECO:0000256" key="2">
    <source>
        <dbReference type="ARBA" id="ARBA00022490"/>
    </source>
</evidence>
<dbReference type="EMBL" id="FNSD01000001">
    <property type="protein sequence ID" value="SEC64935.1"/>
    <property type="molecule type" value="Genomic_DNA"/>
</dbReference>
<dbReference type="Pfam" id="PF16640">
    <property type="entry name" value="Big_3_5"/>
    <property type="match status" value="1"/>
</dbReference>
<evidence type="ECO:0000313" key="9">
    <source>
        <dbReference type="EMBL" id="SEC64935.1"/>
    </source>
</evidence>
<dbReference type="RefSeq" id="WP_083350670.1">
    <property type="nucleotide sequence ID" value="NZ_FNSD01000001.1"/>
</dbReference>
<keyword evidence="5" id="KW-0472">Membrane</keyword>
<reference evidence="9 10" key="1">
    <citation type="submission" date="2016-10" db="EMBL/GenBank/DDBJ databases">
        <authorList>
            <person name="de Groot N.N."/>
        </authorList>
    </citation>
    <scope>NUCLEOTIDE SEQUENCE [LARGE SCALE GENOMIC DNA]</scope>
    <source>
        <strain evidence="9 10">AB35.6</strain>
    </source>
</reference>
<feature type="transmembrane region" description="Helical" evidence="5">
    <location>
        <begin position="665"/>
        <end position="688"/>
    </location>
</feature>
<keyword evidence="5" id="KW-1133">Transmembrane helix</keyword>
<feature type="region of interest" description="Disordered" evidence="4">
    <location>
        <begin position="199"/>
        <end position="219"/>
    </location>
</feature>
<protein>
    <submittedName>
        <fullName evidence="9">NHL repeat-containing protein</fullName>
    </submittedName>
</protein>
<evidence type="ECO:0000259" key="6">
    <source>
        <dbReference type="Pfam" id="PF15780"/>
    </source>
</evidence>
<gene>
    <name evidence="9" type="ORF">SAMN05443244_3991</name>
</gene>
<dbReference type="Pfam" id="PF15780">
    <property type="entry name" value="ASH"/>
    <property type="match status" value="1"/>
</dbReference>
<dbReference type="InterPro" id="IPR011042">
    <property type="entry name" value="6-blade_b-propeller_TolB-like"/>
</dbReference>
<evidence type="ECO:0000313" key="10">
    <source>
        <dbReference type="Proteomes" id="UP000182409"/>
    </source>
</evidence>
<dbReference type="Gene3D" id="2.40.10.500">
    <property type="match status" value="1"/>
</dbReference>
<evidence type="ECO:0000256" key="4">
    <source>
        <dbReference type="SAM" id="MobiDB-lite"/>
    </source>
</evidence>
<dbReference type="Pfam" id="PF25021">
    <property type="entry name" value="TEN_NHL"/>
    <property type="match status" value="1"/>
</dbReference>
<dbReference type="Pfam" id="PF01436">
    <property type="entry name" value="NHL"/>
    <property type="match status" value="1"/>
</dbReference>
<feature type="transmembrane region" description="Helical" evidence="5">
    <location>
        <begin position="634"/>
        <end position="653"/>
    </location>
</feature>
<keyword evidence="3" id="KW-0677">Repeat</keyword>
<dbReference type="InterPro" id="IPR056822">
    <property type="entry name" value="TEN_NHL"/>
</dbReference>
<dbReference type="InterPro" id="IPR001258">
    <property type="entry name" value="NHL_repeat"/>
</dbReference>
<keyword evidence="5" id="KW-0812">Transmembrane</keyword>
<evidence type="ECO:0000256" key="5">
    <source>
        <dbReference type="SAM" id="Phobius"/>
    </source>
</evidence>
<dbReference type="GO" id="GO:0005737">
    <property type="term" value="C:cytoplasm"/>
    <property type="evidence" value="ECO:0007669"/>
    <property type="project" value="UniProtKB-SubCell"/>
</dbReference>